<evidence type="ECO:0000256" key="1">
    <source>
        <dbReference type="ARBA" id="ARBA00004418"/>
    </source>
</evidence>
<protein>
    <submittedName>
        <fullName evidence="4">Extracellular solute-binding protein</fullName>
    </submittedName>
</protein>
<accession>A0A399SP74</accession>
<evidence type="ECO:0000313" key="4">
    <source>
        <dbReference type="EMBL" id="RIJ44113.1"/>
    </source>
</evidence>
<dbReference type="Pfam" id="PF01547">
    <property type="entry name" value="SBP_bac_1"/>
    <property type="match status" value="1"/>
</dbReference>
<dbReference type="OrthoDB" id="9798191at2"/>
<keyword evidence="5" id="KW-1185">Reference proteome</keyword>
<feature type="signal peptide" evidence="3">
    <location>
        <begin position="1"/>
        <end position="26"/>
    </location>
</feature>
<dbReference type="EMBL" id="QWGR01000182">
    <property type="protein sequence ID" value="RIJ44113.1"/>
    <property type="molecule type" value="Genomic_DNA"/>
</dbReference>
<dbReference type="PANTHER" id="PTHR43649">
    <property type="entry name" value="ARABINOSE-BINDING PROTEIN-RELATED"/>
    <property type="match status" value="1"/>
</dbReference>
<dbReference type="InterPro" id="IPR006059">
    <property type="entry name" value="SBP"/>
</dbReference>
<comment type="similarity">
    <text evidence="2">Belongs to the bacterial solute-binding protein 1 family.</text>
</comment>
<dbReference type="Proteomes" id="UP000265926">
    <property type="component" value="Unassembled WGS sequence"/>
</dbReference>
<reference evidence="4 5" key="1">
    <citation type="submission" date="2018-08" db="EMBL/GenBank/DDBJ databases">
        <title>Pallidiluteibacterium maritimus gen. nov., sp. nov., isolated from coastal sediment.</title>
        <authorList>
            <person name="Zhou L.Y."/>
        </authorList>
    </citation>
    <scope>NUCLEOTIDE SEQUENCE [LARGE SCALE GENOMIC DNA]</scope>
    <source>
        <strain evidence="4 5">XSD2</strain>
    </source>
</reference>
<sequence>MARPSRLLKLTALAAFPALCAVSAQAAPTTLTIATINNPDMIVLQKLSTQFEQAHPDIKLRWVTLEEGVLRQRVTTDIATGSGQFDLMTIGGYEAPLWAKKGWLAPLDMPASYDTADLLPTVRDGLSQGGKLFAVPFYAESSM</sequence>
<dbReference type="AlphaFoldDB" id="A0A399SP74"/>
<evidence type="ECO:0000256" key="3">
    <source>
        <dbReference type="SAM" id="SignalP"/>
    </source>
</evidence>
<dbReference type="Gene3D" id="3.40.190.10">
    <property type="entry name" value="Periplasmic binding protein-like II"/>
    <property type="match status" value="1"/>
</dbReference>
<evidence type="ECO:0000313" key="5">
    <source>
        <dbReference type="Proteomes" id="UP000265926"/>
    </source>
</evidence>
<evidence type="ECO:0000256" key="2">
    <source>
        <dbReference type="ARBA" id="ARBA00008520"/>
    </source>
</evidence>
<dbReference type="GO" id="GO:0042597">
    <property type="term" value="C:periplasmic space"/>
    <property type="evidence" value="ECO:0007669"/>
    <property type="project" value="UniProtKB-SubCell"/>
</dbReference>
<organism evidence="4 5">
    <name type="scientific">Maribellus luteus</name>
    <dbReference type="NCBI Taxonomy" id="2305463"/>
    <lineage>
        <taxon>Bacteria</taxon>
        <taxon>Pseudomonadati</taxon>
        <taxon>Bacteroidota</taxon>
        <taxon>Bacteroidia</taxon>
        <taxon>Marinilabiliales</taxon>
        <taxon>Prolixibacteraceae</taxon>
        <taxon>Maribellus</taxon>
    </lineage>
</organism>
<keyword evidence="3" id="KW-0732">Signal</keyword>
<dbReference type="InterPro" id="IPR050490">
    <property type="entry name" value="Bact_solute-bd_prot1"/>
</dbReference>
<gene>
    <name evidence="4" type="ORF">D1614_24510</name>
</gene>
<feature type="non-terminal residue" evidence="4">
    <location>
        <position position="143"/>
    </location>
</feature>
<dbReference type="SUPFAM" id="SSF53850">
    <property type="entry name" value="Periplasmic binding protein-like II"/>
    <property type="match status" value="1"/>
</dbReference>
<comment type="subcellular location">
    <subcellularLocation>
        <location evidence="1">Periplasm</location>
    </subcellularLocation>
</comment>
<name>A0A399SP74_9BACT</name>
<comment type="caution">
    <text evidence="4">The sequence shown here is derived from an EMBL/GenBank/DDBJ whole genome shotgun (WGS) entry which is preliminary data.</text>
</comment>
<feature type="chain" id="PRO_5017186877" evidence="3">
    <location>
        <begin position="27"/>
        <end position="143"/>
    </location>
</feature>
<dbReference type="PANTHER" id="PTHR43649:SF12">
    <property type="entry name" value="DIACETYLCHITOBIOSE BINDING PROTEIN DASA"/>
    <property type="match status" value="1"/>
</dbReference>
<proteinExistence type="inferred from homology"/>